<organism evidence="2 3">
    <name type="scientific">Citrobacter koseri (strain ATCC BAA-895 / CDC 4225-83 / SGSC4696)</name>
    <dbReference type="NCBI Taxonomy" id="290338"/>
    <lineage>
        <taxon>Bacteria</taxon>
        <taxon>Pseudomonadati</taxon>
        <taxon>Pseudomonadota</taxon>
        <taxon>Gammaproteobacteria</taxon>
        <taxon>Enterobacterales</taxon>
        <taxon>Enterobacteriaceae</taxon>
        <taxon>Citrobacter</taxon>
    </lineage>
</organism>
<evidence type="ECO:0000256" key="1">
    <source>
        <dbReference type="SAM" id="MobiDB-lite"/>
    </source>
</evidence>
<dbReference type="KEGG" id="cko:CKO_04204"/>
<keyword evidence="3" id="KW-1185">Reference proteome</keyword>
<dbReference type="Proteomes" id="UP000008148">
    <property type="component" value="Chromosome"/>
</dbReference>
<proteinExistence type="predicted"/>
<feature type="compositionally biased region" description="Basic and acidic residues" evidence="1">
    <location>
        <begin position="224"/>
        <end position="248"/>
    </location>
</feature>
<accession>A8AP52</accession>
<reference evidence="2 3" key="1">
    <citation type="submission" date="2007-08" db="EMBL/GenBank/DDBJ databases">
        <authorList>
            <consortium name="The Citrobacter koseri Genome Sequencing Project"/>
            <person name="McClelland M."/>
            <person name="Sanderson E.K."/>
            <person name="Porwollik S."/>
            <person name="Spieth J."/>
            <person name="Clifton W.S."/>
            <person name="Latreille P."/>
            <person name="Courtney L."/>
            <person name="Wang C."/>
            <person name="Pepin K."/>
            <person name="Bhonagiri V."/>
            <person name="Nash W."/>
            <person name="Johnson M."/>
            <person name="Thiruvilangam P."/>
            <person name="Wilson R."/>
        </authorList>
    </citation>
    <scope>NUCLEOTIDE SEQUENCE [LARGE SCALE GENOMIC DNA]</scope>
    <source>
        <strain evidence="3">ATCC BAA-895 / CDC 4225-83 / SGSC4696</strain>
    </source>
</reference>
<sequence length="256" mass="30120">MRNGSGIAGVRSPYRERKSESERVLFIAHQVQALYGDREEHGEVDVPFRNVYIETFQNQGKADQNQERERQHFYGRVAVNKLADRARREHHHADGNHNCRHHDKQMIREAHRRDDGIKAENNIQHHDLDNRAQEGGDARFQPFFLAFNRFVNFFTGFPDQEQPTQQQDQIAGGNRFAENLEQRVCQACDPGDRSQQSQAHHHRRRQPKASGVIPLRCRKFRHHQREENNIVDPKNDLQQRQRTEREPGVRIGYPCK</sequence>
<evidence type="ECO:0000313" key="3">
    <source>
        <dbReference type="Proteomes" id="UP000008148"/>
    </source>
</evidence>
<gene>
    <name evidence="2" type="ordered locus">CKO_04204</name>
</gene>
<evidence type="ECO:0000313" key="2">
    <source>
        <dbReference type="EMBL" id="ABV15265.1"/>
    </source>
</evidence>
<dbReference type="HOGENOM" id="CLU_1084618_0_0_6"/>
<protein>
    <submittedName>
        <fullName evidence="2">Uncharacterized protein</fullName>
    </submittedName>
</protein>
<dbReference type="AlphaFoldDB" id="A8AP52"/>
<feature type="region of interest" description="Disordered" evidence="1">
    <location>
        <begin position="188"/>
        <end position="256"/>
    </location>
</feature>
<dbReference type="EMBL" id="CP000822">
    <property type="protein sequence ID" value="ABV15265.1"/>
    <property type="molecule type" value="Genomic_DNA"/>
</dbReference>
<name>A8AP52_CITK8</name>